<sequence length="95" mass="10652">MLHMITHSPFQCDFRAILRLISPGDDVLLLGDGVIMGIESGITFPALCNSTQHVYILKVDLIARGLLIYISPQATVITYNEFINLTIEHPQQISW</sequence>
<dbReference type="NCBIfam" id="TIGR03011">
    <property type="entry name" value="sulf_tusB_dsrH"/>
    <property type="match status" value="1"/>
</dbReference>
<accession>A0A451DCN0</accession>
<reference evidence="1 2" key="1">
    <citation type="submission" date="2019-02" db="EMBL/GenBank/DDBJ databases">
        <authorList>
            <person name="Manzano-Marin A."/>
            <person name="Manzano-Marin A."/>
        </authorList>
    </citation>
    <scope>NUCLEOTIDE SEQUENCE [LARGE SCALE GENOMIC DNA]</scope>
    <source>
        <strain evidence="1 2">ErCilaricifoliae</strain>
    </source>
</reference>
<dbReference type="GO" id="GO:0002143">
    <property type="term" value="P:tRNA wobble position uridine thiolation"/>
    <property type="evidence" value="ECO:0007669"/>
    <property type="project" value="InterPro"/>
</dbReference>
<dbReference type="Proteomes" id="UP000294418">
    <property type="component" value="Chromosome"/>
</dbReference>
<dbReference type="AlphaFoldDB" id="A0A451DCN0"/>
<dbReference type="InterPro" id="IPR007215">
    <property type="entry name" value="Sulphur_relay_TusB/DsrH"/>
</dbReference>
<evidence type="ECO:0000313" key="1">
    <source>
        <dbReference type="EMBL" id="VFP84167.1"/>
    </source>
</evidence>
<dbReference type="Pfam" id="PF04077">
    <property type="entry name" value="DsrH"/>
    <property type="match status" value="1"/>
</dbReference>
<evidence type="ECO:0000313" key="2">
    <source>
        <dbReference type="Proteomes" id="UP000294418"/>
    </source>
</evidence>
<dbReference type="PANTHER" id="PTHR37526:SF1">
    <property type="entry name" value="PROTEIN TUSB"/>
    <property type="match status" value="1"/>
</dbReference>
<protein>
    <submittedName>
        <fullName evidence="1">Protein TusB</fullName>
    </submittedName>
</protein>
<dbReference type="NCBIfam" id="NF010035">
    <property type="entry name" value="PRK13510.1"/>
    <property type="match status" value="1"/>
</dbReference>
<dbReference type="GO" id="GO:1990228">
    <property type="term" value="C:sulfurtransferase complex"/>
    <property type="evidence" value="ECO:0007669"/>
    <property type="project" value="TreeGrafter"/>
</dbReference>
<organism evidence="1 2">
    <name type="scientific">Candidatus Erwinia haradaeae</name>
    <dbReference type="NCBI Taxonomy" id="1922217"/>
    <lineage>
        <taxon>Bacteria</taxon>
        <taxon>Pseudomonadati</taxon>
        <taxon>Pseudomonadota</taxon>
        <taxon>Gammaproteobacteria</taxon>
        <taxon>Enterobacterales</taxon>
        <taxon>Erwiniaceae</taxon>
        <taxon>Erwinia</taxon>
    </lineage>
</organism>
<dbReference type="PANTHER" id="PTHR37526">
    <property type="entry name" value="PROTEIN TUSB"/>
    <property type="match status" value="1"/>
</dbReference>
<name>A0A451DCN0_9GAMM</name>
<proteinExistence type="predicted"/>
<dbReference type="Gene3D" id="3.40.1260.10">
    <property type="entry name" value="DsrEFH-like"/>
    <property type="match status" value="1"/>
</dbReference>
<dbReference type="InterPro" id="IPR027396">
    <property type="entry name" value="DsrEFH-like"/>
</dbReference>
<gene>
    <name evidence="1" type="primary">tusB</name>
    <name evidence="1" type="ORF">ERCILAFE3058_252</name>
</gene>
<dbReference type="EMBL" id="LR217720">
    <property type="protein sequence ID" value="VFP84167.1"/>
    <property type="molecule type" value="Genomic_DNA"/>
</dbReference>
<dbReference type="SUPFAM" id="SSF75169">
    <property type="entry name" value="DsrEFH-like"/>
    <property type="match status" value="1"/>
</dbReference>
<dbReference type="OrthoDB" id="9795117at2"/>